<evidence type="ECO:0000313" key="7">
    <source>
        <dbReference type="EMBL" id="MEM5536971.1"/>
    </source>
</evidence>
<proteinExistence type="inferred from homology"/>
<reference evidence="7 8" key="1">
    <citation type="submission" date="2024-03" db="EMBL/GenBank/DDBJ databases">
        <title>Community enrichment and isolation of bacterial strains for fucoidan degradation.</title>
        <authorList>
            <person name="Sichert A."/>
        </authorList>
    </citation>
    <scope>NUCLEOTIDE SEQUENCE [LARGE SCALE GENOMIC DNA]</scope>
    <source>
        <strain evidence="7 8">AS76</strain>
    </source>
</reference>
<dbReference type="PRINTS" id="PR00207">
    <property type="entry name" value="FLAGELLIN"/>
</dbReference>
<comment type="function">
    <text evidence="4">Flagellin is the subunit protein which polymerizes to form the filaments of bacterial flagella.</text>
</comment>
<feature type="domain" description="Flagellin N-terminal" evidence="5">
    <location>
        <begin position="9"/>
        <end position="138"/>
    </location>
</feature>
<comment type="caution">
    <text evidence="7">The sequence shown here is derived from an EMBL/GenBank/DDBJ whole genome shotgun (WGS) entry which is preliminary data.</text>
</comment>
<evidence type="ECO:0000313" key="8">
    <source>
        <dbReference type="Proteomes" id="UP001449225"/>
    </source>
</evidence>
<dbReference type="Gene3D" id="1.20.1330.10">
    <property type="entry name" value="f41 fragment of flagellin, N-terminal domain"/>
    <property type="match status" value="1"/>
</dbReference>
<accession>A0ABU9TU61</accession>
<evidence type="ECO:0000256" key="4">
    <source>
        <dbReference type="RuleBase" id="RU362073"/>
    </source>
</evidence>
<dbReference type="Gene3D" id="6.10.10.10">
    <property type="entry name" value="Flagellar export chaperone, C-terminal domain"/>
    <property type="match status" value="1"/>
</dbReference>
<keyword evidence="2 4" id="KW-0964">Secreted</keyword>
<evidence type="ECO:0000256" key="2">
    <source>
        <dbReference type="ARBA" id="ARBA00022525"/>
    </source>
</evidence>
<dbReference type="InterPro" id="IPR042187">
    <property type="entry name" value="Flagellin_C_sub2"/>
</dbReference>
<keyword evidence="3 4" id="KW-0975">Bacterial flagellum</keyword>
<evidence type="ECO:0000256" key="1">
    <source>
        <dbReference type="ARBA" id="ARBA00005709"/>
    </source>
</evidence>
<dbReference type="InterPro" id="IPR001029">
    <property type="entry name" value="Flagellin_N"/>
</dbReference>
<dbReference type="PANTHER" id="PTHR42792">
    <property type="entry name" value="FLAGELLIN"/>
    <property type="match status" value="1"/>
</dbReference>
<dbReference type="InterPro" id="IPR001492">
    <property type="entry name" value="Flagellin"/>
</dbReference>
<dbReference type="RefSeq" id="WP_342854565.1">
    <property type="nucleotide sequence ID" value="NZ_JBBMRA010000010.1"/>
</dbReference>
<dbReference type="Pfam" id="PF00669">
    <property type="entry name" value="Flagellin_N"/>
    <property type="match status" value="1"/>
</dbReference>
<evidence type="ECO:0000259" key="6">
    <source>
        <dbReference type="Pfam" id="PF00700"/>
    </source>
</evidence>
<feature type="domain" description="Flagellin C-terminal" evidence="6">
    <location>
        <begin position="182"/>
        <end position="266"/>
    </location>
</feature>
<keyword evidence="7" id="KW-0282">Flagellum</keyword>
<evidence type="ECO:0000256" key="3">
    <source>
        <dbReference type="ARBA" id="ARBA00023143"/>
    </source>
</evidence>
<dbReference type="Pfam" id="PF00700">
    <property type="entry name" value="Flagellin_C"/>
    <property type="match status" value="1"/>
</dbReference>
<evidence type="ECO:0000259" key="5">
    <source>
        <dbReference type="Pfam" id="PF00669"/>
    </source>
</evidence>
<dbReference type="PANTHER" id="PTHR42792:SF2">
    <property type="entry name" value="FLAGELLIN"/>
    <property type="match status" value="1"/>
</dbReference>
<comment type="subcellular location">
    <subcellularLocation>
        <location evidence="4">Secreted</location>
    </subcellularLocation>
    <subcellularLocation>
        <location evidence="4">Bacterial flagellum</location>
    </subcellularLocation>
</comment>
<comment type="similarity">
    <text evidence="1 4">Belongs to the bacterial flagellin family.</text>
</comment>
<sequence length="268" mass="28382">MAISATGISAGSLNQFNQIQNRINDTDKQLTSGKRINDAAVDPAGLQVYLQLQGLQLGNSTAIKNSLDGTSALQIADASVSQVNDSLQQIRELSVQAQNGILNENDRASLQTQADALLEGIKSTLNQSSFNGQSLLTNDGELRLQTGPDSEDSLSVSTFNITEQFENAGLFSLDISDSTSLDLLDSSQDFLNTVSGEIGANQSRLDSTINRLSENSVNAAESASRIGDTDYASVISERASALIQQEVGIAMQAQANSNRALVLNLLGN</sequence>
<dbReference type="Proteomes" id="UP001449225">
    <property type="component" value="Unassembled WGS sequence"/>
</dbReference>
<name>A0ABU9TU61_9GAMM</name>
<gene>
    <name evidence="7" type="ORF">WNY58_11265</name>
</gene>
<protein>
    <recommendedName>
        <fullName evidence="4">Flagellin</fullName>
    </recommendedName>
</protein>
<keyword evidence="7" id="KW-0969">Cilium</keyword>
<dbReference type="InterPro" id="IPR046358">
    <property type="entry name" value="Flagellin_C"/>
</dbReference>
<keyword evidence="8" id="KW-1185">Reference proteome</keyword>
<dbReference type="EMBL" id="JBBMRA010000010">
    <property type="protein sequence ID" value="MEM5536971.1"/>
    <property type="molecule type" value="Genomic_DNA"/>
</dbReference>
<dbReference type="SUPFAM" id="SSF64518">
    <property type="entry name" value="Phase 1 flagellin"/>
    <property type="match status" value="1"/>
</dbReference>
<organism evidence="7 8">
    <name type="scientific">Neptuniibacter pectenicola</name>
    <dbReference type="NCBI Taxonomy" id="1806669"/>
    <lineage>
        <taxon>Bacteria</taxon>
        <taxon>Pseudomonadati</taxon>
        <taxon>Pseudomonadota</taxon>
        <taxon>Gammaproteobacteria</taxon>
        <taxon>Oceanospirillales</taxon>
        <taxon>Oceanospirillaceae</taxon>
        <taxon>Neptuniibacter</taxon>
    </lineage>
</organism>
<keyword evidence="7" id="KW-0966">Cell projection</keyword>